<sequence length="472" mass="56391">MGNIRSYFKCDVCGYITLVRAQYGWLDSHPIRYTCGHCKILIKGTATLDQENADFRIDIENAIFISPENEANFYIETSGELLTEKLQPFDAQRHWYSPPPFFESLWAMNNTNNLQSGHENFERFKRNVLNFLYMIKNDWHKIRRINELWQNDNEKYLVQEVHNILPKKQFPMNNKLENLRGVHFLTRYFLQPIIDYKHNEMIFRELKSLLEQNPSNLLELSSFFNGHFRRYEKRILRIMEHFTEVFKFLIPAYGLTFYVTVNEELFREKGMTTAAFEDIKEFYIDTYEVVAELLPIIVAYNNLKYRNDYKKMSSVKPQYDFERFFEIHKGKKIEYIDGTEIFDKLILENAIDNKIRNAIGHNTYEFDGITQEIKYDPVGKNKPSDIQSMFLVEFAGKCLSIFQTVVQIWELIYQTEKHVYVSQGMKPVSPDVFINEFSKLGIKKKKELRDKRRQEKRGKKAKKVQKKMQRKK</sequence>
<dbReference type="Proteomes" id="UP000309676">
    <property type="component" value="Unassembled WGS sequence"/>
</dbReference>
<dbReference type="EMBL" id="VCIW01000017">
    <property type="protein sequence ID" value="TLS49978.1"/>
    <property type="molecule type" value="Genomic_DNA"/>
</dbReference>
<evidence type="ECO:0000313" key="3">
    <source>
        <dbReference type="Proteomes" id="UP000309676"/>
    </source>
</evidence>
<protein>
    <submittedName>
        <fullName evidence="2">Uncharacterized protein</fullName>
    </submittedName>
</protein>
<organism evidence="2 3">
    <name type="scientific">Paenibacillus antri</name>
    <dbReference type="NCBI Taxonomy" id="2582848"/>
    <lineage>
        <taxon>Bacteria</taxon>
        <taxon>Bacillati</taxon>
        <taxon>Bacillota</taxon>
        <taxon>Bacilli</taxon>
        <taxon>Bacillales</taxon>
        <taxon>Paenibacillaceae</taxon>
        <taxon>Paenibacillus</taxon>
    </lineage>
</organism>
<reference evidence="2 3" key="1">
    <citation type="submission" date="2019-05" db="EMBL/GenBank/DDBJ databases">
        <authorList>
            <person name="Narsing Rao M.P."/>
            <person name="Li W.J."/>
        </authorList>
    </citation>
    <scope>NUCLEOTIDE SEQUENCE [LARGE SCALE GENOMIC DNA]</scope>
    <source>
        <strain evidence="2 3">SYSU_K30003</strain>
    </source>
</reference>
<evidence type="ECO:0000313" key="2">
    <source>
        <dbReference type="EMBL" id="TLS49978.1"/>
    </source>
</evidence>
<gene>
    <name evidence="2" type="ORF">FE782_21775</name>
</gene>
<dbReference type="OrthoDB" id="9801392at2"/>
<proteinExistence type="predicted"/>
<keyword evidence="3" id="KW-1185">Reference proteome</keyword>
<feature type="region of interest" description="Disordered" evidence="1">
    <location>
        <begin position="446"/>
        <end position="472"/>
    </location>
</feature>
<dbReference type="RefSeq" id="WP_138196462.1">
    <property type="nucleotide sequence ID" value="NZ_VCIW01000017.1"/>
</dbReference>
<evidence type="ECO:0000256" key="1">
    <source>
        <dbReference type="SAM" id="MobiDB-lite"/>
    </source>
</evidence>
<feature type="compositionally biased region" description="Basic residues" evidence="1">
    <location>
        <begin position="454"/>
        <end position="472"/>
    </location>
</feature>
<accession>A0A5R9G9B9</accession>
<comment type="caution">
    <text evidence="2">The sequence shown here is derived from an EMBL/GenBank/DDBJ whole genome shotgun (WGS) entry which is preliminary data.</text>
</comment>
<name>A0A5R9G9B9_9BACL</name>
<dbReference type="AlphaFoldDB" id="A0A5R9G9B9"/>